<dbReference type="AlphaFoldDB" id="A0A1J9RRD5"/>
<dbReference type="OrthoDB" id="2158714at2759"/>
<proteinExistence type="predicted"/>
<gene>
    <name evidence="2" type="ORF">BKCO1_5300078</name>
</gene>
<dbReference type="Pfam" id="PF08432">
    <property type="entry name" value="Vfa1"/>
    <property type="match status" value="1"/>
</dbReference>
<protein>
    <recommendedName>
        <fullName evidence="4">DUF1742-domain-containing protein</fullName>
    </recommendedName>
</protein>
<feature type="region of interest" description="Disordered" evidence="1">
    <location>
        <begin position="132"/>
        <end position="203"/>
    </location>
</feature>
<evidence type="ECO:0008006" key="4">
    <source>
        <dbReference type="Google" id="ProtNLM"/>
    </source>
</evidence>
<evidence type="ECO:0000256" key="1">
    <source>
        <dbReference type="SAM" id="MobiDB-lite"/>
    </source>
</evidence>
<dbReference type="EMBL" id="MNUE01000053">
    <property type="protein sequence ID" value="OJD30991.1"/>
    <property type="molecule type" value="Genomic_DNA"/>
</dbReference>
<feature type="region of interest" description="Disordered" evidence="1">
    <location>
        <begin position="215"/>
        <end position="238"/>
    </location>
</feature>
<reference evidence="2 3" key="1">
    <citation type="submission" date="2016-10" db="EMBL/GenBank/DDBJ databases">
        <title>Proteomics and genomics reveal pathogen-plant mechanisms compatible with a hemibiotrophic lifestyle of Diplodia corticola.</title>
        <authorList>
            <person name="Fernandes I."/>
            <person name="De Jonge R."/>
            <person name="Van De Peer Y."/>
            <person name="Devreese B."/>
            <person name="Alves A."/>
            <person name="Esteves A.C."/>
        </authorList>
    </citation>
    <scope>NUCLEOTIDE SEQUENCE [LARGE SCALE GENOMIC DNA]</scope>
    <source>
        <strain evidence="2 3">CBS 112549</strain>
    </source>
</reference>
<feature type="compositionally biased region" description="Basic and acidic residues" evidence="1">
    <location>
        <begin position="144"/>
        <end position="179"/>
    </location>
</feature>
<keyword evidence="3" id="KW-1185">Reference proteome</keyword>
<organism evidence="2 3">
    <name type="scientific">Diplodia corticola</name>
    <dbReference type="NCBI Taxonomy" id="236234"/>
    <lineage>
        <taxon>Eukaryota</taxon>
        <taxon>Fungi</taxon>
        <taxon>Dikarya</taxon>
        <taxon>Ascomycota</taxon>
        <taxon>Pezizomycotina</taxon>
        <taxon>Dothideomycetes</taxon>
        <taxon>Dothideomycetes incertae sedis</taxon>
        <taxon>Botryosphaeriales</taxon>
        <taxon>Botryosphaeriaceae</taxon>
        <taxon>Diplodia</taxon>
    </lineage>
</organism>
<dbReference type="GeneID" id="31017450"/>
<dbReference type="PANTHER" id="PTHR28218:SF1">
    <property type="entry name" value="VPS4-ASSOCIATED PROTEIN 1"/>
    <property type="match status" value="1"/>
</dbReference>
<comment type="caution">
    <text evidence="2">The sequence shown here is derived from an EMBL/GenBank/DDBJ whole genome shotgun (WGS) entry which is preliminary data.</text>
</comment>
<dbReference type="RefSeq" id="XP_020127251.1">
    <property type="nucleotide sequence ID" value="XM_020277189.1"/>
</dbReference>
<dbReference type="GO" id="GO:0005768">
    <property type="term" value="C:endosome"/>
    <property type="evidence" value="ECO:0007669"/>
    <property type="project" value="TreeGrafter"/>
</dbReference>
<accession>A0A1J9RRD5</accession>
<feature type="compositionally biased region" description="Basic and acidic residues" evidence="1">
    <location>
        <begin position="215"/>
        <end position="224"/>
    </location>
</feature>
<evidence type="ECO:0000313" key="2">
    <source>
        <dbReference type="EMBL" id="OJD30991.1"/>
    </source>
</evidence>
<dbReference type="PANTHER" id="PTHR28218">
    <property type="entry name" value="VPS4-ASSOCIATED PROTEIN 1"/>
    <property type="match status" value="1"/>
</dbReference>
<dbReference type="InterPro" id="IPR013640">
    <property type="entry name" value="Vfa1"/>
</dbReference>
<dbReference type="Proteomes" id="UP000183809">
    <property type="component" value="Unassembled WGS sequence"/>
</dbReference>
<evidence type="ECO:0000313" key="3">
    <source>
        <dbReference type="Proteomes" id="UP000183809"/>
    </source>
</evidence>
<sequence length="238" mass="27467">MEYCLIDSALRCLAERPELKLPGDAPTPSLPISPFLPLPDSARGSQSTMATLQNHWHHRRVADAQARACWICFKPSSSVLITPDNKDFFYICPGHLKDRGFCEPDADEAAALADKKKKEEMDLEIKKVKDEYEEKQRRKKERRKEKEAEKGKDKEKDKEDKKDEAEEDKKDEKERDDKIQALSNPDQTKADDGPRIFTLHKNFHQMRIRRIRDAEAARRNKDRLANPATFPSVPKGDL</sequence>
<name>A0A1J9RRD5_9PEZI</name>
<dbReference type="GO" id="GO:0007034">
    <property type="term" value="P:vacuolar transport"/>
    <property type="evidence" value="ECO:0007669"/>
    <property type="project" value="TreeGrafter"/>
</dbReference>